<dbReference type="AlphaFoldDB" id="A0A6I4MNP3"/>
<evidence type="ECO:0000313" key="4">
    <source>
        <dbReference type="EMBL" id="MWA07343.1"/>
    </source>
</evidence>
<dbReference type="InterPro" id="IPR001647">
    <property type="entry name" value="HTH_TetR"/>
</dbReference>
<evidence type="ECO:0000313" key="5">
    <source>
        <dbReference type="Proteomes" id="UP000462055"/>
    </source>
</evidence>
<evidence type="ECO:0000256" key="1">
    <source>
        <dbReference type="ARBA" id="ARBA00023125"/>
    </source>
</evidence>
<evidence type="ECO:0000256" key="2">
    <source>
        <dbReference type="SAM" id="MobiDB-lite"/>
    </source>
</evidence>
<organism evidence="4 5">
    <name type="scientific">Actinomadura physcomitrii</name>
    <dbReference type="NCBI Taxonomy" id="2650748"/>
    <lineage>
        <taxon>Bacteria</taxon>
        <taxon>Bacillati</taxon>
        <taxon>Actinomycetota</taxon>
        <taxon>Actinomycetes</taxon>
        <taxon>Streptosporangiales</taxon>
        <taxon>Thermomonosporaceae</taxon>
        <taxon>Actinomadura</taxon>
    </lineage>
</organism>
<feature type="compositionally biased region" description="Low complexity" evidence="2">
    <location>
        <begin position="43"/>
        <end position="52"/>
    </location>
</feature>
<protein>
    <submittedName>
        <fullName evidence="4">TetR family transcriptional regulator</fullName>
    </submittedName>
</protein>
<dbReference type="InterPro" id="IPR009057">
    <property type="entry name" value="Homeodomain-like_sf"/>
</dbReference>
<accession>A0A6I4MNP3</accession>
<dbReference type="GO" id="GO:0003677">
    <property type="term" value="F:DNA binding"/>
    <property type="evidence" value="ECO:0007669"/>
    <property type="project" value="UniProtKB-KW"/>
</dbReference>
<name>A0A6I4MNP3_9ACTN</name>
<sequence>MTRNPVGKRQALIQAGLSVAEHHGLAQLSVNQIVAEAGVSEGTLLPPVRRPGGLPPPLPRSAGGGDRGGRRGPGAGPDAGCGRGTPPTSRAAWTSGPRGPC</sequence>
<gene>
    <name evidence="4" type="ORF">F8568_044865</name>
</gene>
<dbReference type="Pfam" id="PF00440">
    <property type="entry name" value="TetR_N"/>
    <property type="match status" value="1"/>
</dbReference>
<proteinExistence type="predicted"/>
<evidence type="ECO:0000259" key="3">
    <source>
        <dbReference type="Pfam" id="PF00440"/>
    </source>
</evidence>
<dbReference type="RefSeq" id="WP_151600240.1">
    <property type="nucleotide sequence ID" value="NZ_WBMS02000071.1"/>
</dbReference>
<comment type="caution">
    <text evidence="4">The sequence shown here is derived from an EMBL/GenBank/DDBJ whole genome shotgun (WGS) entry which is preliminary data.</text>
</comment>
<feature type="region of interest" description="Disordered" evidence="2">
    <location>
        <begin position="43"/>
        <end position="101"/>
    </location>
</feature>
<dbReference type="SUPFAM" id="SSF46689">
    <property type="entry name" value="Homeodomain-like"/>
    <property type="match status" value="1"/>
</dbReference>
<keyword evidence="1" id="KW-0238">DNA-binding</keyword>
<keyword evidence="5" id="KW-1185">Reference proteome</keyword>
<dbReference type="Gene3D" id="1.10.357.10">
    <property type="entry name" value="Tetracycline Repressor, domain 2"/>
    <property type="match status" value="1"/>
</dbReference>
<dbReference type="Proteomes" id="UP000462055">
    <property type="component" value="Unassembled WGS sequence"/>
</dbReference>
<dbReference type="EMBL" id="WBMS02000071">
    <property type="protein sequence ID" value="MWA07343.1"/>
    <property type="molecule type" value="Genomic_DNA"/>
</dbReference>
<reference evidence="4" key="1">
    <citation type="submission" date="2019-12" db="EMBL/GenBank/DDBJ databases">
        <title>Actinomadura physcomitrii sp. nov., a novel actinomycete isolated from moss [Physcomitrium sphaericum (Ludw) Fuernr].</title>
        <authorList>
            <person name="Zhuang X."/>
        </authorList>
    </citation>
    <scope>NUCLEOTIDE SEQUENCE [LARGE SCALE GENOMIC DNA]</scope>
    <source>
        <strain evidence="4">LD22</strain>
    </source>
</reference>
<feature type="domain" description="HTH tetR-type" evidence="3">
    <location>
        <begin position="12"/>
        <end position="44"/>
    </location>
</feature>
<feature type="compositionally biased region" description="Gly residues" evidence="2">
    <location>
        <begin position="62"/>
        <end position="83"/>
    </location>
</feature>